<protein>
    <submittedName>
        <fullName evidence="2">Unannotated protein</fullName>
    </submittedName>
</protein>
<evidence type="ECO:0000313" key="1">
    <source>
        <dbReference type="EMBL" id="CAB4664151.1"/>
    </source>
</evidence>
<dbReference type="AlphaFoldDB" id="A0A6J7P0L7"/>
<evidence type="ECO:0000313" key="2">
    <source>
        <dbReference type="EMBL" id="CAB4996422.1"/>
    </source>
</evidence>
<name>A0A6J7P0L7_9ZZZZ</name>
<sequence length="64" mass="6927">MPHPANNRHRAAVDLALNEVRSRGDFVGDRNHRHLQSATETVDAPGVIIEHDEAGGTNCDIGDT</sequence>
<gene>
    <name evidence="1" type="ORF">UFOPK2310_00253</name>
    <name evidence="2" type="ORF">UFOPK4043_00224</name>
</gene>
<proteinExistence type="predicted"/>
<accession>A0A6J7P0L7</accession>
<dbReference type="EMBL" id="CAFBPA010000018">
    <property type="protein sequence ID" value="CAB4996422.1"/>
    <property type="molecule type" value="Genomic_DNA"/>
</dbReference>
<dbReference type="EMBL" id="CAEZWW010000017">
    <property type="protein sequence ID" value="CAB4664151.1"/>
    <property type="molecule type" value="Genomic_DNA"/>
</dbReference>
<reference evidence="2" key="1">
    <citation type="submission" date="2020-05" db="EMBL/GenBank/DDBJ databases">
        <authorList>
            <person name="Chiriac C."/>
            <person name="Salcher M."/>
            <person name="Ghai R."/>
            <person name="Kavagutti S V."/>
        </authorList>
    </citation>
    <scope>NUCLEOTIDE SEQUENCE</scope>
</reference>
<organism evidence="2">
    <name type="scientific">freshwater metagenome</name>
    <dbReference type="NCBI Taxonomy" id="449393"/>
    <lineage>
        <taxon>unclassified sequences</taxon>
        <taxon>metagenomes</taxon>
        <taxon>ecological metagenomes</taxon>
    </lineage>
</organism>